<sequence length="189" mass="20304">MTQHFTASTLRGLTLDSAGPAQKEALEAARKQVGFIPNMYANMANVPGVLTTYLHGYAAFRQHSGLTPAEQEVVFLAISQQNGCHYCMAAHSMIADKVSGVPVPVLAAIRADEPIPDRRLQALYRFARELVKTAGKPSQATADAFLAAGYSETAALNIILAAAVKTLSNYTNHMFATEVDAQFAGYRLS</sequence>
<feature type="domain" description="Carboxymuconolactone decarboxylase-like" evidence="1">
    <location>
        <begin position="56"/>
        <end position="116"/>
    </location>
</feature>
<dbReference type="Pfam" id="PF02627">
    <property type="entry name" value="CMD"/>
    <property type="match status" value="1"/>
</dbReference>
<organism evidence="2 3">
    <name type="scientific">Denitratisoma oestradiolicum</name>
    <dbReference type="NCBI Taxonomy" id="311182"/>
    <lineage>
        <taxon>Bacteria</taxon>
        <taxon>Pseudomonadati</taxon>
        <taxon>Pseudomonadota</taxon>
        <taxon>Betaproteobacteria</taxon>
        <taxon>Nitrosomonadales</taxon>
        <taxon>Sterolibacteriaceae</taxon>
        <taxon>Denitratisoma</taxon>
    </lineage>
</organism>
<dbReference type="GO" id="GO:0051920">
    <property type="term" value="F:peroxiredoxin activity"/>
    <property type="evidence" value="ECO:0007669"/>
    <property type="project" value="InterPro"/>
</dbReference>
<dbReference type="InterPro" id="IPR004675">
    <property type="entry name" value="AhpD_core"/>
</dbReference>
<accession>A0A6S6XS43</accession>
<dbReference type="SUPFAM" id="SSF69118">
    <property type="entry name" value="AhpD-like"/>
    <property type="match status" value="1"/>
</dbReference>
<dbReference type="PANTHER" id="PTHR35446:SF3">
    <property type="entry name" value="CMD DOMAIN-CONTAINING PROTEIN"/>
    <property type="match status" value="1"/>
</dbReference>
<reference evidence="2 3" key="1">
    <citation type="submission" date="2020-03" db="EMBL/GenBank/DDBJ databases">
        <authorList>
            <consortium name="Genoscope - CEA"/>
            <person name="William W."/>
        </authorList>
    </citation>
    <scope>NUCLEOTIDE SEQUENCE [LARGE SCALE GENOMIC DNA]</scope>
    <source>
        <strain evidence="3">DSM 16959</strain>
    </source>
</reference>
<proteinExistence type="predicted"/>
<dbReference type="EC" id="1.11.1.15" evidence="2"/>
<dbReference type="Gene3D" id="1.20.1290.10">
    <property type="entry name" value="AhpD-like"/>
    <property type="match status" value="1"/>
</dbReference>
<keyword evidence="2" id="KW-0560">Oxidoreductase</keyword>
<protein>
    <submittedName>
        <fullName evidence="2">Alkyl hydroperoxide reductase AhpD</fullName>
        <ecNumber evidence="2">1.11.1.15</ecNumber>
    </submittedName>
</protein>
<keyword evidence="3" id="KW-1185">Reference proteome</keyword>
<evidence type="ECO:0000313" key="3">
    <source>
        <dbReference type="Proteomes" id="UP000515733"/>
    </source>
</evidence>
<dbReference type="InterPro" id="IPR003779">
    <property type="entry name" value="CMD-like"/>
</dbReference>
<gene>
    <name evidence="2" type="ORF">DENOEST_1636</name>
</gene>
<dbReference type="Proteomes" id="UP000515733">
    <property type="component" value="Chromosome"/>
</dbReference>
<evidence type="ECO:0000259" key="1">
    <source>
        <dbReference type="Pfam" id="PF02627"/>
    </source>
</evidence>
<dbReference type="OrthoDB" id="9801997at2"/>
<dbReference type="EMBL" id="LR778301">
    <property type="protein sequence ID" value="CAB1368801.1"/>
    <property type="molecule type" value="Genomic_DNA"/>
</dbReference>
<dbReference type="InterPro" id="IPR029032">
    <property type="entry name" value="AhpD-like"/>
</dbReference>
<evidence type="ECO:0000313" key="2">
    <source>
        <dbReference type="EMBL" id="CAB1368801.1"/>
    </source>
</evidence>
<dbReference type="NCBIfam" id="TIGR00778">
    <property type="entry name" value="ahpD_dom"/>
    <property type="match status" value="1"/>
</dbReference>
<name>A0A6S6XS43_9PROT</name>
<dbReference type="KEGG" id="doe:DENOEST_1636"/>
<dbReference type="AlphaFoldDB" id="A0A6S6XS43"/>
<keyword evidence="2" id="KW-0575">Peroxidase</keyword>
<dbReference type="RefSeq" id="WP_145768853.1">
    <property type="nucleotide sequence ID" value="NZ_LR778301.1"/>
</dbReference>
<dbReference type="PANTHER" id="PTHR35446">
    <property type="entry name" value="SI:CH211-175M2.5"/>
    <property type="match status" value="1"/>
</dbReference>